<dbReference type="AlphaFoldDB" id="A0A7X5SXE7"/>
<dbReference type="Proteomes" id="UP000486601">
    <property type="component" value="Unassembled WGS sequence"/>
</dbReference>
<name>A0A7X5SXE7_CLOSG</name>
<keyword evidence="4" id="KW-1185">Reference proteome</keyword>
<dbReference type="GO" id="GO:0070006">
    <property type="term" value="F:metalloaminopeptidase activity"/>
    <property type="evidence" value="ECO:0007669"/>
    <property type="project" value="TreeGrafter"/>
</dbReference>
<proteinExistence type="predicted"/>
<dbReference type="GO" id="GO:0008270">
    <property type="term" value="F:zinc ion binding"/>
    <property type="evidence" value="ECO:0007669"/>
    <property type="project" value="InterPro"/>
</dbReference>
<dbReference type="InterPro" id="IPR050344">
    <property type="entry name" value="Peptidase_M1_aminopeptidases"/>
</dbReference>
<dbReference type="GO" id="GO:0042277">
    <property type="term" value="F:peptide binding"/>
    <property type="evidence" value="ECO:0007669"/>
    <property type="project" value="TreeGrafter"/>
</dbReference>
<dbReference type="SUPFAM" id="SSF55486">
    <property type="entry name" value="Metalloproteases ('zincins'), catalytic domain"/>
    <property type="match status" value="1"/>
</dbReference>
<comment type="caution">
    <text evidence="2">The sequence shown here is derived from an EMBL/GenBank/DDBJ whole genome shotgun (WGS) entry which is preliminary data.</text>
</comment>
<dbReference type="EMBL" id="PDLH01000007">
    <property type="protein sequence ID" value="PHH00213.1"/>
    <property type="molecule type" value="Genomic_DNA"/>
</dbReference>
<dbReference type="PANTHER" id="PTHR11533">
    <property type="entry name" value="PROTEASE M1 ZINC METALLOPROTEASE"/>
    <property type="match status" value="1"/>
</dbReference>
<dbReference type="GO" id="GO:0005737">
    <property type="term" value="C:cytoplasm"/>
    <property type="evidence" value="ECO:0007669"/>
    <property type="project" value="TreeGrafter"/>
</dbReference>
<accession>A0A7X5SXE7</accession>
<evidence type="ECO:0000259" key="1">
    <source>
        <dbReference type="Pfam" id="PF01433"/>
    </source>
</evidence>
<dbReference type="EMBL" id="SXCS01000004">
    <property type="protein sequence ID" value="NFR61627.1"/>
    <property type="molecule type" value="Genomic_DNA"/>
</dbReference>
<reference evidence="3 4" key="1">
    <citation type="submission" date="2017-09" db="EMBL/GenBank/DDBJ databases">
        <title>FDA dAtabase for Regulatory Grade micrObial Sequences (FDA-ARGOS): Supporting development and validation of Infectious Disease Dx tests.</title>
        <authorList>
            <person name="Kerrigan L."/>
            <person name="Long C."/>
            <person name="Tallon L.J."/>
            <person name="Sadzewicz L."/>
            <person name="Ott S."/>
            <person name="Zhao X."/>
            <person name="Nagaraj S."/>
            <person name="Vavikolanu K."/>
            <person name="Aluvathingal J."/>
            <person name="Nadendla S."/>
            <person name="Sichtig H."/>
        </authorList>
    </citation>
    <scope>NUCLEOTIDE SEQUENCE [LARGE SCALE GENOMIC DNA]</scope>
    <source>
        <strain evidence="3 4">FDAARGOS_423</strain>
    </source>
</reference>
<dbReference type="InterPro" id="IPR027268">
    <property type="entry name" value="Peptidase_M4/M1_CTD_sf"/>
</dbReference>
<evidence type="ECO:0000313" key="3">
    <source>
        <dbReference type="EMBL" id="PHH00213.1"/>
    </source>
</evidence>
<evidence type="ECO:0000313" key="5">
    <source>
        <dbReference type="Proteomes" id="UP000486601"/>
    </source>
</evidence>
<sequence length="527" mass="61988">MYLNIMIWYELKFIPYHFFLKRRCLHMQKIKNRFLSCIMIFLITFSFLIIGCNSNSVYAKNVSNTTEPLNNINYRIDAKLDHSRHEISGIEHLKFTNIYDVELNELVFNIFADSYNSEDSKSYGFKKLNEMFPEDLSSDERLGYLNINSIKNVENKDVKFTKNNQILRVSLNKPLKKGESVNLKIDFKTKFPMELQRTCCYKQVYSGLFWYPMLAVYEPKEKKWNEVQYSKCGETDYYEVSNYEVNLEVPKDFTVEFAGITTEKINGDKKLVSSIAKNTREMALFASPKFKRISKTKKDLTITMLYLSNGNLNEESAYRYVDTAFETINFFNEKYGKYPYKDFDIVETFVPGFNMEYTRAVQMMPLSPVSYDAIDPILVHEIAHQWFHSVIGNNSEKESCLDESLTEFASSYFLENNYPKNGGFKDIINKSEPINLPINSPNSKMTLETSKLYYEKGGTAFYELYRIIGEDKFNQLIKEYFNKYKFKNATLNDFLAIVENNCGKEVKNHMYKCFNEPNYKLDEKYIK</sequence>
<dbReference type="PANTHER" id="PTHR11533:SF174">
    <property type="entry name" value="PUROMYCIN-SENSITIVE AMINOPEPTIDASE-RELATED"/>
    <property type="match status" value="1"/>
</dbReference>
<protein>
    <submittedName>
        <fullName evidence="2">M1 family metallopeptidase</fullName>
    </submittedName>
</protein>
<evidence type="ECO:0000313" key="4">
    <source>
        <dbReference type="Proteomes" id="UP000223854"/>
    </source>
</evidence>
<dbReference type="Pfam" id="PF01433">
    <property type="entry name" value="Peptidase_M1"/>
    <property type="match status" value="1"/>
</dbReference>
<feature type="domain" description="Peptidase M1 membrane alanine aminopeptidase" evidence="1">
    <location>
        <begin position="322"/>
        <end position="510"/>
    </location>
</feature>
<dbReference type="Gene3D" id="1.10.390.10">
    <property type="entry name" value="Neutral Protease Domain 2"/>
    <property type="match status" value="1"/>
</dbReference>
<evidence type="ECO:0000313" key="2">
    <source>
        <dbReference type="EMBL" id="NFR61627.1"/>
    </source>
</evidence>
<organism evidence="2 5">
    <name type="scientific">Clostridium sporogenes</name>
    <dbReference type="NCBI Taxonomy" id="1509"/>
    <lineage>
        <taxon>Bacteria</taxon>
        <taxon>Bacillati</taxon>
        <taxon>Bacillota</taxon>
        <taxon>Clostridia</taxon>
        <taxon>Eubacteriales</taxon>
        <taxon>Clostridiaceae</taxon>
        <taxon>Clostridium</taxon>
    </lineage>
</organism>
<dbReference type="GO" id="GO:0043171">
    <property type="term" value="P:peptide catabolic process"/>
    <property type="evidence" value="ECO:0007669"/>
    <property type="project" value="TreeGrafter"/>
</dbReference>
<dbReference type="GO" id="GO:0005615">
    <property type="term" value="C:extracellular space"/>
    <property type="evidence" value="ECO:0007669"/>
    <property type="project" value="TreeGrafter"/>
</dbReference>
<dbReference type="Proteomes" id="UP000223854">
    <property type="component" value="Unassembled WGS sequence"/>
</dbReference>
<dbReference type="InterPro" id="IPR014782">
    <property type="entry name" value="Peptidase_M1_dom"/>
</dbReference>
<gene>
    <name evidence="3" type="ORF">CRX47_10300</name>
    <name evidence="2" type="ORF">FDF70_09030</name>
</gene>
<dbReference type="GO" id="GO:0016020">
    <property type="term" value="C:membrane"/>
    <property type="evidence" value="ECO:0007669"/>
    <property type="project" value="TreeGrafter"/>
</dbReference>
<reference evidence="2 5" key="2">
    <citation type="submission" date="2019-04" db="EMBL/GenBank/DDBJ databases">
        <title>Genome sequencing of Clostridium botulinum Groups I-IV and Clostridium butyricum.</title>
        <authorList>
            <person name="Brunt J."/>
            <person name="Van Vliet A.H.M."/>
            <person name="Stringer S.C."/>
            <person name="Carter A.T."/>
            <person name="Peck M.W."/>
        </authorList>
    </citation>
    <scope>NUCLEOTIDE SEQUENCE [LARGE SCALE GENOMIC DNA]</scope>
    <source>
        <strain evidence="2 5">IFR 18/108</strain>
    </source>
</reference>
<dbReference type="CDD" id="cd09604">
    <property type="entry name" value="M1_APN_like"/>
    <property type="match status" value="1"/>
</dbReference>